<gene>
    <name evidence="3" type="ORF">GCM10017781_47160</name>
    <name evidence="4" type="ORF">HNQ07_004779</name>
</gene>
<dbReference type="GO" id="GO:0006508">
    <property type="term" value="P:proteolysis"/>
    <property type="evidence" value="ECO:0007669"/>
    <property type="project" value="UniProtKB-KW"/>
</dbReference>
<reference evidence="3" key="4">
    <citation type="submission" date="2024-05" db="EMBL/GenBank/DDBJ databases">
        <authorList>
            <person name="Sun Q."/>
            <person name="Zhou Y."/>
        </authorList>
    </citation>
    <scope>NUCLEOTIDE SEQUENCE</scope>
    <source>
        <strain evidence="3">CGMCC 1.18437</strain>
    </source>
</reference>
<dbReference type="Proteomes" id="UP000539473">
    <property type="component" value="Unassembled WGS sequence"/>
</dbReference>
<evidence type="ECO:0000259" key="2">
    <source>
        <dbReference type="SMART" id="SM00645"/>
    </source>
</evidence>
<name>A0A7W8NQN6_9DEIO</name>
<comment type="similarity">
    <text evidence="1">Belongs to the peptidase C1 family.</text>
</comment>
<accession>A0A7W8NQN6</accession>
<keyword evidence="6" id="KW-1185">Reference proteome</keyword>
<feature type="domain" description="Peptidase C1A papain C-terminal" evidence="2">
    <location>
        <begin position="8"/>
        <end position="227"/>
    </location>
</feature>
<dbReference type="InterPro" id="IPR025660">
    <property type="entry name" value="Pept_his_AS"/>
</dbReference>
<sequence length="244" mass="26009">MTHHVTRKWPQLDLRSALPPVRDQGQRGTCMAFAVTAVHEAQTLTSEAGVDLSLHLSEEVLYWGCRQGQPRGTSGASFQQAQAALTSIGQPADTFWPYDDQRDETAASYAPPSGALDPQHCRQATLRSVAFSVDTVAELLAQGYPVAVGIRIGPAFIAALGGQIPDVPDPVRLGGHAIVLVGYDEAARPGRRGEFIIRNSWGSSWGVQGHGFCSGEWLIANLVGTSAWYVAPPSVRPASPVSAL</sequence>
<dbReference type="InterPro" id="IPR013128">
    <property type="entry name" value="Peptidase_C1A"/>
</dbReference>
<dbReference type="Gene3D" id="3.90.70.10">
    <property type="entry name" value="Cysteine proteinases"/>
    <property type="match status" value="1"/>
</dbReference>
<evidence type="ECO:0000313" key="6">
    <source>
        <dbReference type="Proteomes" id="UP000619376"/>
    </source>
</evidence>
<dbReference type="PANTHER" id="PTHR12411">
    <property type="entry name" value="CYSTEINE PROTEASE FAMILY C1-RELATED"/>
    <property type="match status" value="1"/>
</dbReference>
<organism evidence="4 5">
    <name type="scientific">Deinococcus metalli</name>
    <dbReference type="NCBI Taxonomy" id="1141878"/>
    <lineage>
        <taxon>Bacteria</taxon>
        <taxon>Thermotogati</taxon>
        <taxon>Deinococcota</taxon>
        <taxon>Deinococci</taxon>
        <taxon>Deinococcales</taxon>
        <taxon>Deinococcaceae</taxon>
        <taxon>Deinococcus</taxon>
    </lineage>
</organism>
<protein>
    <submittedName>
        <fullName evidence="4">C1A family cysteine protease</fullName>
    </submittedName>
</protein>
<evidence type="ECO:0000256" key="1">
    <source>
        <dbReference type="ARBA" id="ARBA00008455"/>
    </source>
</evidence>
<evidence type="ECO:0000313" key="4">
    <source>
        <dbReference type="EMBL" id="MBB5379264.1"/>
    </source>
</evidence>
<keyword evidence="4" id="KW-0645">Protease</keyword>
<dbReference type="EMBL" id="JACHFK010000026">
    <property type="protein sequence ID" value="MBB5379264.1"/>
    <property type="molecule type" value="Genomic_DNA"/>
</dbReference>
<comment type="caution">
    <text evidence="4">The sequence shown here is derived from an EMBL/GenBank/DDBJ whole genome shotgun (WGS) entry which is preliminary data.</text>
</comment>
<reference evidence="4 5" key="3">
    <citation type="submission" date="2020-08" db="EMBL/GenBank/DDBJ databases">
        <title>Genomic Encyclopedia of Type Strains, Phase IV (KMG-IV): sequencing the most valuable type-strain genomes for metagenomic binning, comparative biology and taxonomic classification.</title>
        <authorList>
            <person name="Goeker M."/>
        </authorList>
    </citation>
    <scope>NUCLEOTIDE SEQUENCE [LARGE SCALE GENOMIC DNA]</scope>
    <source>
        <strain evidence="4 5">DSM 27521</strain>
    </source>
</reference>
<reference evidence="3" key="1">
    <citation type="journal article" date="2014" name="Int. J. Syst. Evol. Microbiol.">
        <title>Complete genome of a new Firmicutes species belonging to the dominant human colonic microbiota ('Ruminococcus bicirculans') reveals two chromosomes and a selective capacity to utilize plant glucans.</title>
        <authorList>
            <consortium name="NISC Comparative Sequencing Program"/>
            <person name="Wegmann U."/>
            <person name="Louis P."/>
            <person name="Goesmann A."/>
            <person name="Henrissat B."/>
            <person name="Duncan S.H."/>
            <person name="Flint H.J."/>
        </authorList>
    </citation>
    <scope>NUCLEOTIDE SEQUENCE</scope>
    <source>
        <strain evidence="3">CGMCC 1.18437</strain>
    </source>
</reference>
<dbReference type="GO" id="GO:0008234">
    <property type="term" value="F:cysteine-type peptidase activity"/>
    <property type="evidence" value="ECO:0007669"/>
    <property type="project" value="InterPro"/>
</dbReference>
<evidence type="ECO:0000313" key="5">
    <source>
        <dbReference type="Proteomes" id="UP000539473"/>
    </source>
</evidence>
<keyword evidence="4" id="KW-0378">Hydrolase</keyword>
<dbReference type="CDD" id="cd02619">
    <property type="entry name" value="Peptidase_C1"/>
    <property type="match status" value="1"/>
</dbReference>
<dbReference type="EMBL" id="BNAJ01000027">
    <property type="protein sequence ID" value="GHF66003.1"/>
    <property type="molecule type" value="Genomic_DNA"/>
</dbReference>
<dbReference type="SMART" id="SM00645">
    <property type="entry name" value="Pept_C1"/>
    <property type="match status" value="1"/>
</dbReference>
<dbReference type="PROSITE" id="PS00639">
    <property type="entry name" value="THIOL_PROTEASE_HIS"/>
    <property type="match status" value="1"/>
</dbReference>
<dbReference type="AlphaFoldDB" id="A0A7W8NQN6"/>
<dbReference type="Pfam" id="PF00112">
    <property type="entry name" value="Peptidase_C1"/>
    <property type="match status" value="1"/>
</dbReference>
<dbReference type="InterPro" id="IPR038765">
    <property type="entry name" value="Papain-like_cys_pep_sf"/>
</dbReference>
<reference evidence="6" key="2">
    <citation type="journal article" date="2019" name="Int. J. Syst. Evol. Microbiol.">
        <title>The Global Catalogue of Microorganisms (GCM) 10K type strain sequencing project: providing services to taxonomists for standard genome sequencing and annotation.</title>
        <authorList>
            <consortium name="The Broad Institute Genomics Platform"/>
            <consortium name="The Broad Institute Genome Sequencing Center for Infectious Disease"/>
            <person name="Wu L."/>
            <person name="Ma J."/>
        </authorList>
    </citation>
    <scope>NUCLEOTIDE SEQUENCE [LARGE SCALE GENOMIC DNA]</scope>
    <source>
        <strain evidence="6">CGMCC 1.18437</strain>
    </source>
</reference>
<dbReference type="InterPro" id="IPR000668">
    <property type="entry name" value="Peptidase_C1A_C"/>
</dbReference>
<dbReference type="Proteomes" id="UP000619376">
    <property type="component" value="Unassembled WGS sequence"/>
</dbReference>
<proteinExistence type="inferred from homology"/>
<dbReference type="RefSeq" id="WP_184116441.1">
    <property type="nucleotide sequence ID" value="NZ_BNAJ01000027.1"/>
</dbReference>
<dbReference type="SUPFAM" id="SSF54001">
    <property type="entry name" value="Cysteine proteinases"/>
    <property type="match status" value="1"/>
</dbReference>
<evidence type="ECO:0000313" key="3">
    <source>
        <dbReference type="EMBL" id="GHF66003.1"/>
    </source>
</evidence>